<sequence length="435" mass="48133">MQDLETLRRGGYRNAGLTEFTLRCPLATFPEEILELGDTLKMLDLCETGLATLPATLGSALPNLETACFTNCNFTVFPEAALGSCPNLVSVAFQNNEMEEIPEDALCPSLVDIDLTDNCLTRLPSTIGRCVRLETCYFGGNQLQDLPPEMAQCGALRELRLSFNRLSALPPWLFELRNLTHLSFARNPYVLGISNGVHTPPADIAWSDLDVTREQISDTFRGIWHQPHHGDREVSIKLFDDLATDVHGCPAAEMEAWVALQPCPTAARDSLPTVIGRIQGHPEEDRTTFHGGIVTEPIPDRFWLSRMIPTRRALQMLTGLANAMAHLHARGIAHGHVVSECIFANTGDAHAVLGNFSSSTVYGLGLPQGQRRSIEKLEVRAFGLLIEKLRRHLDVRDEPAVWIALGGLQSLCANQPVNDRPTFARVVEWLEEMRS</sequence>
<reference evidence="3" key="2">
    <citation type="submission" date="2023-06" db="EMBL/GenBank/DDBJ databases">
        <authorList>
            <consortium name="Lawrence Berkeley National Laboratory"/>
            <person name="Mondo S.J."/>
            <person name="Hensen N."/>
            <person name="Bonometti L."/>
            <person name="Westerberg I."/>
            <person name="Brannstrom I.O."/>
            <person name="Guillou S."/>
            <person name="Cros-Aarteil S."/>
            <person name="Calhoun S."/>
            <person name="Haridas S."/>
            <person name="Kuo A."/>
            <person name="Pangilinan J."/>
            <person name="Riley R."/>
            <person name="Labutti K."/>
            <person name="Andreopoulos B."/>
            <person name="Lipzen A."/>
            <person name="Chen C."/>
            <person name="Yanf M."/>
            <person name="Daum C."/>
            <person name="Ng V."/>
            <person name="Clum A."/>
            <person name="Steindorff A."/>
            <person name="Ohm R."/>
            <person name="Martin F."/>
            <person name="Silar P."/>
            <person name="Natvig D."/>
            <person name="Lalanne C."/>
            <person name="Gautier V."/>
            <person name="Ament-Velasquez S.L."/>
            <person name="Kruys A."/>
            <person name="Hutchinson M.I."/>
            <person name="Powell A.J."/>
            <person name="Barry K."/>
            <person name="Miller A.N."/>
            <person name="Grigoriev I.V."/>
            <person name="Debuchy R."/>
            <person name="Gladieux P."/>
            <person name="Thoren M.H."/>
            <person name="Johannesson H."/>
        </authorList>
    </citation>
    <scope>NUCLEOTIDE SEQUENCE</scope>
    <source>
        <strain evidence="3">CBS 333.67</strain>
    </source>
</reference>
<keyword evidence="2" id="KW-0677">Repeat</keyword>
<evidence type="ECO:0000256" key="1">
    <source>
        <dbReference type="ARBA" id="ARBA00022614"/>
    </source>
</evidence>
<accession>A0AAJ0GS73</accession>
<dbReference type="InterPro" id="IPR011009">
    <property type="entry name" value="Kinase-like_dom_sf"/>
</dbReference>
<dbReference type="AlphaFoldDB" id="A0AAJ0GS73"/>
<evidence type="ECO:0000256" key="2">
    <source>
        <dbReference type="ARBA" id="ARBA00022737"/>
    </source>
</evidence>
<dbReference type="SMART" id="SM00369">
    <property type="entry name" value="LRR_TYP"/>
    <property type="match status" value="2"/>
</dbReference>
<keyword evidence="4" id="KW-1185">Reference proteome</keyword>
<dbReference type="Pfam" id="PF00560">
    <property type="entry name" value="LRR_1"/>
    <property type="match status" value="1"/>
</dbReference>
<dbReference type="Proteomes" id="UP001273166">
    <property type="component" value="Unassembled WGS sequence"/>
</dbReference>
<dbReference type="InterPro" id="IPR050216">
    <property type="entry name" value="LRR_domain-containing"/>
</dbReference>
<dbReference type="EMBL" id="JAUDZG010000004">
    <property type="protein sequence ID" value="KAK3305168.1"/>
    <property type="molecule type" value="Genomic_DNA"/>
</dbReference>
<evidence type="ECO:0000313" key="3">
    <source>
        <dbReference type="EMBL" id="KAK3305168.1"/>
    </source>
</evidence>
<dbReference type="InterPro" id="IPR001611">
    <property type="entry name" value="Leu-rich_rpt"/>
</dbReference>
<dbReference type="GO" id="GO:0005737">
    <property type="term" value="C:cytoplasm"/>
    <property type="evidence" value="ECO:0007669"/>
    <property type="project" value="TreeGrafter"/>
</dbReference>
<dbReference type="PANTHER" id="PTHR48051">
    <property type="match status" value="1"/>
</dbReference>
<dbReference type="InterPro" id="IPR003591">
    <property type="entry name" value="Leu-rich_rpt_typical-subtyp"/>
</dbReference>
<dbReference type="PANTHER" id="PTHR48051:SF1">
    <property type="entry name" value="RAS SUPPRESSOR PROTEIN 1"/>
    <property type="match status" value="1"/>
</dbReference>
<dbReference type="Gene3D" id="1.10.510.10">
    <property type="entry name" value="Transferase(Phosphotransferase) domain 1"/>
    <property type="match status" value="1"/>
</dbReference>
<reference evidence="3" key="1">
    <citation type="journal article" date="2023" name="Mol. Phylogenet. Evol.">
        <title>Genome-scale phylogeny and comparative genomics of the fungal order Sordariales.</title>
        <authorList>
            <person name="Hensen N."/>
            <person name="Bonometti L."/>
            <person name="Westerberg I."/>
            <person name="Brannstrom I.O."/>
            <person name="Guillou S."/>
            <person name="Cros-Aarteil S."/>
            <person name="Calhoun S."/>
            <person name="Haridas S."/>
            <person name="Kuo A."/>
            <person name="Mondo S."/>
            <person name="Pangilinan J."/>
            <person name="Riley R."/>
            <person name="LaButti K."/>
            <person name="Andreopoulos B."/>
            <person name="Lipzen A."/>
            <person name="Chen C."/>
            <person name="Yan M."/>
            <person name="Daum C."/>
            <person name="Ng V."/>
            <person name="Clum A."/>
            <person name="Steindorff A."/>
            <person name="Ohm R.A."/>
            <person name="Martin F."/>
            <person name="Silar P."/>
            <person name="Natvig D.O."/>
            <person name="Lalanne C."/>
            <person name="Gautier V."/>
            <person name="Ament-Velasquez S.L."/>
            <person name="Kruys A."/>
            <person name="Hutchinson M.I."/>
            <person name="Powell A.J."/>
            <person name="Barry K."/>
            <person name="Miller A.N."/>
            <person name="Grigoriev I.V."/>
            <person name="Debuchy R."/>
            <person name="Gladieux P."/>
            <person name="Hiltunen Thoren M."/>
            <person name="Johannesson H."/>
        </authorList>
    </citation>
    <scope>NUCLEOTIDE SEQUENCE</scope>
    <source>
        <strain evidence="3">CBS 333.67</strain>
    </source>
</reference>
<evidence type="ECO:0008006" key="5">
    <source>
        <dbReference type="Google" id="ProtNLM"/>
    </source>
</evidence>
<dbReference type="InterPro" id="IPR032675">
    <property type="entry name" value="LRR_dom_sf"/>
</dbReference>
<dbReference type="SUPFAM" id="SSF56112">
    <property type="entry name" value="Protein kinase-like (PK-like)"/>
    <property type="match status" value="1"/>
</dbReference>
<dbReference type="SUPFAM" id="SSF52058">
    <property type="entry name" value="L domain-like"/>
    <property type="match status" value="1"/>
</dbReference>
<dbReference type="RefSeq" id="XP_062720948.1">
    <property type="nucleotide sequence ID" value="XM_062864820.1"/>
</dbReference>
<dbReference type="Gene3D" id="3.80.10.10">
    <property type="entry name" value="Ribonuclease Inhibitor"/>
    <property type="match status" value="1"/>
</dbReference>
<name>A0AAJ0GS73_9PEZI</name>
<proteinExistence type="predicted"/>
<organism evidence="3 4">
    <name type="scientific">Chaetomium strumarium</name>
    <dbReference type="NCBI Taxonomy" id="1170767"/>
    <lineage>
        <taxon>Eukaryota</taxon>
        <taxon>Fungi</taxon>
        <taxon>Dikarya</taxon>
        <taxon>Ascomycota</taxon>
        <taxon>Pezizomycotina</taxon>
        <taxon>Sordariomycetes</taxon>
        <taxon>Sordariomycetidae</taxon>
        <taxon>Sordariales</taxon>
        <taxon>Chaetomiaceae</taxon>
        <taxon>Chaetomium</taxon>
    </lineage>
</organism>
<comment type="caution">
    <text evidence="3">The sequence shown here is derived from an EMBL/GenBank/DDBJ whole genome shotgun (WGS) entry which is preliminary data.</text>
</comment>
<keyword evidence="1" id="KW-0433">Leucine-rich repeat</keyword>
<evidence type="ECO:0000313" key="4">
    <source>
        <dbReference type="Proteomes" id="UP001273166"/>
    </source>
</evidence>
<protein>
    <recommendedName>
        <fullName evidence="5">Protein kinase domain-containing protein</fullName>
    </recommendedName>
</protein>
<dbReference type="GeneID" id="87883649"/>
<gene>
    <name evidence="3" type="ORF">B0T15DRAFT_396189</name>
</gene>